<keyword evidence="1 2" id="KW-0456">Lyase</keyword>
<sequence>MSNTTQTTDTQFRQASAEYNFGFLDEYAKKEVRRSVLKAIAIPGYQVPYSSREMPMGRGFGTGGLQLTLALIGQKDTLKVIDQGSDDSVNAVNLRSFIEMTCPGIDTTTKVTEANLIQSRHRIPEQPLREDQVLILQVPYPDALVVVESSEDKRKIMHGEADYSRLLVKLYEDIVKFNEITISHRYPTRINGHYVIDSSPIPRWDVPKMHQSKALILLGAGREKKIYAVPPYTLAEPLEFDDMPFRVENFNDENGERQACHLCGCNHSFLDEFMDAKSGQKRYQCSDSDYCHEQLIYKTSTSNQHSEG</sequence>
<dbReference type="OrthoDB" id="9803851at2"/>
<keyword evidence="1" id="KW-0004">4Fe-4S</keyword>
<dbReference type="OMA" id="MVYQVPI"/>
<keyword evidence="3" id="KW-1185">Reference proteome</keyword>
<organism evidence="2 3">
    <name type="scientific">Hydrogenovibrio crunogenus</name>
    <dbReference type="NCBI Taxonomy" id="39765"/>
    <lineage>
        <taxon>Bacteria</taxon>
        <taxon>Pseudomonadati</taxon>
        <taxon>Pseudomonadota</taxon>
        <taxon>Gammaproteobacteria</taxon>
        <taxon>Thiotrichales</taxon>
        <taxon>Piscirickettsiaceae</taxon>
        <taxon>Hydrogenovibrio</taxon>
    </lineage>
</organism>
<dbReference type="GO" id="GO:0019700">
    <property type="term" value="P:organic phosphonate catabolic process"/>
    <property type="evidence" value="ECO:0007669"/>
    <property type="project" value="UniProtKB-UniRule"/>
</dbReference>
<accession>A0A4P7P215</accession>
<evidence type="ECO:0000313" key="2">
    <source>
        <dbReference type="EMBL" id="QBZ84167.1"/>
    </source>
</evidence>
<dbReference type="SFLD" id="SFLDG01115">
    <property type="entry name" value="Phosphonate_metabolism_(PhnJ)"/>
    <property type="match status" value="1"/>
</dbReference>
<dbReference type="Proteomes" id="UP000296201">
    <property type="component" value="Chromosome"/>
</dbReference>
<dbReference type="GO" id="GO:0098848">
    <property type="term" value="F:alpha-D-ribose 1-methylphosphonate 5-phosphate C-P-lyase activity"/>
    <property type="evidence" value="ECO:0007669"/>
    <property type="project" value="UniProtKB-UniRule"/>
</dbReference>
<evidence type="ECO:0000256" key="1">
    <source>
        <dbReference type="PIRNR" id="PIRNR011468"/>
    </source>
</evidence>
<dbReference type="InterPro" id="IPR010306">
    <property type="entry name" value="PhnJ"/>
</dbReference>
<comment type="catalytic activity">
    <reaction evidence="1">
        <text>alpha-D-ribose 1-methylphosphonate 5-phosphate + AH2 + S-adenosyl-L-methionine = alpha-D-ribose 1,2-cyclic phosphate 5-phosphate + methane + 5'-deoxyadenosine + L-methionine + A + H(+)</text>
        <dbReference type="Rhea" id="RHEA:34707"/>
        <dbReference type="ChEBI" id="CHEBI:13193"/>
        <dbReference type="ChEBI" id="CHEBI:15378"/>
        <dbReference type="ChEBI" id="CHEBI:16183"/>
        <dbReference type="ChEBI" id="CHEBI:17319"/>
        <dbReference type="ChEBI" id="CHEBI:17499"/>
        <dbReference type="ChEBI" id="CHEBI:57844"/>
        <dbReference type="ChEBI" id="CHEBI:59789"/>
        <dbReference type="ChEBI" id="CHEBI:68686"/>
        <dbReference type="ChEBI" id="CHEBI:68687"/>
        <dbReference type="EC" id="4.7.1.1"/>
    </reaction>
</comment>
<dbReference type="AlphaFoldDB" id="A0A4P7P215"/>
<dbReference type="GO" id="GO:0051539">
    <property type="term" value="F:4 iron, 4 sulfur cluster binding"/>
    <property type="evidence" value="ECO:0007669"/>
    <property type="project" value="UniProtKB-UniRule"/>
</dbReference>
<name>A0A4P7P215_9GAMM</name>
<keyword evidence="1" id="KW-0411">Iron-sulfur</keyword>
<proteinExistence type="inferred from homology"/>
<dbReference type="SFLD" id="SFLDF00379">
    <property type="entry name" value="Phosphonate_metabolism_(PhnJ)"/>
    <property type="match status" value="1"/>
</dbReference>
<comment type="function">
    <text evidence="1">Catalyzes the breakage of the C-P bond in alpha-D-ribose 1-methylphosphonate 5-phosphate (PRPn) forming alpha-D-ribose.</text>
</comment>
<dbReference type="SFLD" id="SFLDS00033">
    <property type="entry name" value="Radical_SAM_Phosphonate_Metabo"/>
    <property type="match status" value="1"/>
</dbReference>
<dbReference type="Pfam" id="PF06007">
    <property type="entry name" value="PhnJ"/>
    <property type="match status" value="1"/>
</dbReference>
<dbReference type="EMBL" id="CP032096">
    <property type="protein sequence ID" value="QBZ84167.1"/>
    <property type="molecule type" value="Genomic_DNA"/>
</dbReference>
<reference evidence="2 3" key="1">
    <citation type="submission" date="2018-08" db="EMBL/GenBank/DDBJ databases">
        <title>Horizontal acquisition of hydrogen conversion ability and other habitat adaptations in Hydrogenovibrio crunogenus strains.</title>
        <authorList>
            <person name="Gonnella G."/>
            <person name="Adam N."/>
            <person name="Perner M."/>
        </authorList>
    </citation>
    <scope>NUCLEOTIDE SEQUENCE [LARGE SCALE GENOMIC DNA]</scope>
    <source>
        <strain evidence="2 3">SP-41</strain>
    </source>
</reference>
<dbReference type="GO" id="GO:0046872">
    <property type="term" value="F:metal ion binding"/>
    <property type="evidence" value="ECO:0007669"/>
    <property type="project" value="UniProtKB-UniRule"/>
</dbReference>
<dbReference type="EC" id="4.7.1.1" evidence="1"/>
<protein>
    <recommendedName>
        <fullName evidence="1">Alpha-D-ribose 1-methylphosphonate 5-phosphate C-P lyase</fullName>
        <shortName evidence="1">PRPn C-P lyase</shortName>
        <ecNumber evidence="1">4.7.1.1</ecNumber>
    </recommendedName>
</protein>
<keyword evidence="1" id="KW-0479">Metal-binding</keyword>
<dbReference type="RefSeq" id="WP_011371499.1">
    <property type="nucleotide sequence ID" value="NZ_CP032096.1"/>
</dbReference>
<comment type="similarity">
    <text evidence="1">Belongs to the PhnJ family.</text>
</comment>
<evidence type="ECO:0000313" key="3">
    <source>
        <dbReference type="Proteomes" id="UP000296201"/>
    </source>
</evidence>
<keyword evidence="1" id="KW-0408">Iron</keyword>
<dbReference type="PIRSF" id="PIRSF011468">
    <property type="entry name" value="PhnJ"/>
    <property type="match status" value="1"/>
</dbReference>
<keyword evidence="1" id="KW-0949">S-adenosyl-L-methionine</keyword>
<gene>
    <name evidence="2" type="primary">phnJ</name>
    <name evidence="2" type="ORF">GHNINEIG_02242</name>
</gene>